<dbReference type="Gene3D" id="1.10.260.40">
    <property type="entry name" value="lambda repressor-like DNA-binding domains"/>
    <property type="match status" value="1"/>
</dbReference>
<gene>
    <name evidence="5" type="ordered locus">Tthe_1727</name>
</gene>
<dbReference type="InterPro" id="IPR010982">
    <property type="entry name" value="Lambda_DNA-bd_dom_sf"/>
</dbReference>
<proteinExistence type="predicted"/>
<dbReference type="GO" id="GO:0000976">
    <property type="term" value="F:transcription cis-regulatory region binding"/>
    <property type="evidence" value="ECO:0007669"/>
    <property type="project" value="TreeGrafter"/>
</dbReference>
<dbReference type="CDD" id="cd06267">
    <property type="entry name" value="PBP1_LacI_sugar_binding-like"/>
    <property type="match status" value="1"/>
</dbReference>
<dbReference type="HOGENOM" id="CLU_037628_6_0_9"/>
<dbReference type="Gene3D" id="3.40.50.2300">
    <property type="match status" value="2"/>
</dbReference>
<evidence type="ECO:0000313" key="5">
    <source>
        <dbReference type="EMBL" id="ADL69225.1"/>
    </source>
</evidence>
<reference evidence="5 6" key="1">
    <citation type="submission" date="2010-08" db="EMBL/GenBank/DDBJ databases">
        <title>Complete sequence of Thermoanaerobacterium thermosaccharolyticum DSM 571.</title>
        <authorList>
            <consortium name="US DOE Joint Genome Institute"/>
            <person name="Lucas S."/>
            <person name="Copeland A."/>
            <person name="Lapidus A."/>
            <person name="Cheng J.-F."/>
            <person name="Bruce D."/>
            <person name="Goodwin L."/>
            <person name="Pitluck S."/>
            <person name="Teshima H."/>
            <person name="Detter J.C."/>
            <person name="Han C."/>
            <person name="Tapia R."/>
            <person name="Land M."/>
            <person name="Hauser L."/>
            <person name="Chang Y.-J."/>
            <person name="Jeffries C."/>
            <person name="Kyrpides N."/>
            <person name="Ivanova N."/>
            <person name="Mikhailova N."/>
            <person name="Hemme C.L."/>
            <person name="Woyke T."/>
        </authorList>
    </citation>
    <scope>NUCLEOTIDE SEQUENCE [LARGE SCALE GENOMIC DNA]</scope>
    <source>
        <strain evidence="6">ATCC 7956 / DSM 571 / NCIMB 9385 / NCA 3814 / NCTC 13789 / WDCM 00135 / 2032</strain>
    </source>
</reference>
<dbReference type="PROSITE" id="PS00356">
    <property type="entry name" value="HTH_LACI_1"/>
    <property type="match status" value="1"/>
</dbReference>
<protein>
    <submittedName>
        <fullName evidence="5">Transcriptional regulator, LacI family</fullName>
    </submittedName>
</protein>
<feature type="domain" description="HTH lacI-type" evidence="4">
    <location>
        <begin position="5"/>
        <end position="60"/>
    </location>
</feature>
<dbReference type="Proteomes" id="UP000001626">
    <property type="component" value="Chromosome"/>
</dbReference>
<keyword evidence="2" id="KW-0238">DNA-binding</keyword>
<dbReference type="PANTHER" id="PTHR30146:SF109">
    <property type="entry name" value="HTH-TYPE TRANSCRIPTIONAL REGULATOR GALS"/>
    <property type="match status" value="1"/>
</dbReference>
<evidence type="ECO:0000256" key="1">
    <source>
        <dbReference type="ARBA" id="ARBA00023015"/>
    </source>
</evidence>
<dbReference type="PROSITE" id="PS50932">
    <property type="entry name" value="HTH_LACI_2"/>
    <property type="match status" value="1"/>
</dbReference>
<dbReference type="SUPFAM" id="SSF53822">
    <property type="entry name" value="Periplasmic binding protein-like I"/>
    <property type="match status" value="1"/>
</dbReference>
<keyword evidence="6" id="KW-1185">Reference proteome</keyword>
<sequence length="342" mass="38459">MQVAITIKDIARLANVSITTVSKVINNKDDSISEQTKNKILQIIKETNYQPNAIARSLVTKKTKTIGLIIPDITNPFFPEIARGAEDCANIYGYNIFLCNTDDNAEKENNYIAVLREKCVDGIIFTSSSIPKYEHIIDLIDSGIPVVMIDRSIEPKLKNIYGVFLDNYKGGYLATKYLIELGHRNIACITGPLYTKSAIERLNGYKKALSDFNIEINNSMIIEGDFKINSGMVAAEKIIENKDVTGIFACNDLMAYGVYKTLKKKGYRIPDDISIVGFDDIQLSQILEPQLTTIKQPSYDMGLTATRVLIKLIEGEKVRKKVVKFEPSLIERKSVREYHNNI</sequence>
<dbReference type="InterPro" id="IPR001761">
    <property type="entry name" value="Peripla_BP/Lac1_sug-bd_dom"/>
</dbReference>
<keyword evidence="3" id="KW-0804">Transcription</keyword>
<dbReference type="SMART" id="SM00354">
    <property type="entry name" value="HTH_LACI"/>
    <property type="match status" value="1"/>
</dbReference>
<dbReference type="AlphaFoldDB" id="D9TQJ1"/>
<dbReference type="Pfam" id="PF00532">
    <property type="entry name" value="Peripla_BP_1"/>
    <property type="match status" value="1"/>
</dbReference>
<dbReference type="SUPFAM" id="SSF47413">
    <property type="entry name" value="lambda repressor-like DNA-binding domains"/>
    <property type="match status" value="1"/>
</dbReference>
<organism evidence="5 6">
    <name type="scientific">Thermoanaerobacterium thermosaccharolyticum (strain ATCC 7956 / DSM 571 / NCIMB 9385 / NCA 3814 / NCTC 13789 / WDCM 00135 / 2032)</name>
    <name type="common">Clostridium thermosaccharolyticum</name>
    <dbReference type="NCBI Taxonomy" id="580327"/>
    <lineage>
        <taxon>Bacteria</taxon>
        <taxon>Bacillati</taxon>
        <taxon>Bacillota</taxon>
        <taxon>Clostridia</taxon>
        <taxon>Thermoanaerobacterales</taxon>
        <taxon>Thermoanaerobacteraceae</taxon>
        <taxon>Thermoanaerobacterium</taxon>
    </lineage>
</organism>
<dbReference type="PRINTS" id="PR00036">
    <property type="entry name" value="HTHLACI"/>
</dbReference>
<dbReference type="EMBL" id="CP002171">
    <property type="protein sequence ID" value="ADL69225.1"/>
    <property type="molecule type" value="Genomic_DNA"/>
</dbReference>
<name>D9TQJ1_THETC</name>
<dbReference type="InterPro" id="IPR028082">
    <property type="entry name" value="Peripla_BP_I"/>
</dbReference>
<dbReference type="CDD" id="cd01392">
    <property type="entry name" value="HTH_LacI"/>
    <property type="match status" value="1"/>
</dbReference>
<dbReference type="STRING" id="580327.Tthe_1727"/>
<accession>D9TQJ1</accession>
<evidence type="ECO:0000256" key="3">
    <source>
        <dbReference type="ARBA" id="ARBA00023163"/>
    </source>
</evidence>
<evidence type="ECO:0000256" key="2">
    <source>
        <dbReference type="ARBA" id="ARBA00023125"/>
    </source>
</evidence>
<dbReference type="eggNOG" id="COG1609">
    <property type="taxonomic scope" value="Bacteria"/>
</dbReference>
<dbReference type="Pfam" id="PF00356">
    <property type="entry name" value="LacI"/>
    <property type="match status" value="1"/>
</dbReference>
<dbReference type="InterPro" id="IPR000843">
    <property type="entry name" value="HTH_LacI"/>
</dbReference>
<evidence type="ECO:0000313" key="6">
    <source>
        <dbReference type="Proteomes" id="UP000001626"/>
    </source>
</evidence>
<dbReference type="GO" id="GO:0003700">
    <property type="term" value="F:DNA-binding transcription factor activity"/>
    <property type="evidence" value="ECO:0007669"/>
    <property type="project" value="TreeGrafter"/>
</dbReference>
<dbReference type="PANTHER" id="PTHR30146">
    <property type="entry name" value="LACI-RELATED TRANSCRIPTIONAL REPRESSOR"/>
    <property type="match status" value="1"/>
</dbReference>
<evidence type="ECO:0000259" key="4">
    <source>
        <dbReference type="PROSITE" id="PS50932"/>
    </source>
</evidence>
<keyword evidence="1" id="KW-0805">Transcription regulation</keyword>
<dbReference type="KEGG" id="ttm:Tthe_1727"/>